<organism evidence="1 2">
    <name type="scientific">Pleurodeles waltl</name>
    <name type="common">Iberian ribbed newt</name>
    <dbReference type="NCBI Taxonomy" id="8319"/>
    <lineage>
        <taxon>Eukaryota</taxon>
        <taxon>Metazoa</taxon>
        <taxon>Chordata</taxon>
        <taxon>Craniata</taxon>
        <taxon>Vertebrata</taxon>
        <taxon>Euteleostomi</taxon>
        <taxon>Amphibia</taxon>
        <taxon>Batrachia</taxon>
        <taxon>Caudata</taxon>
        <taxon>Salamandroidea</taxon>
        <taxon>Salamandridae</taxon>
        <taxon>Pleurodelinae</taxon>
        <taxon>Pleurodeles</taxon>
    </lineage>
</organism>
<proteinExistence type="predicted"/>
<evidence type="ECO:0000313" key="2">
    <source>
        <dbReference type="Proteomes" id="UP001066276"/>
    </source>
</evidence>
<gene>
    <name evidence="1" type="ORF">NDU88_003006</name>
</gene>
<dbReference type="Proteomes" id="UP001066276">
    <property type="component" value="Chromosome 1_1"/>
</dbReference>
<dbReference type="EMBL" id="JANPWB010000001">
    <property type="protein sequence ID" value="KAJ1215397.1"/>
    <property type="molecule type" value="Genomic_DNA"/>
</dbReference>
<reference evidence="1" key="1">
    <citation type="journal article" date="2022" name="bioRxiv">
        <title>Sequencing and chromosome-scale assembly of the giantPleurodeles waltlgenome.</title>
        <authorList>
            <person name="Brown T."/>
            <person name="Elewa A."/>
            <person name="Iarovenko S."/>
            <person name="Subramanian E."/>
            <person name="Araus A.J."/>
            <person name="Petzold A."/>
            <person name="Susuki M."/>
            <person name="Suzuki K.-i.T."/>
            <person name="Hayashi T."/>
            <person name="Toyoda A."/>
            <person name="Oliveira C."/>
            <person name="Osipova E."/>
            <person name="Leigh N.D."/>
            <person name="Simon A."/>
            <person name="Yun M.H."/>
        </authorList>
    </citation>
    <scope>NUCLEOTIDE SEQUENCE</scope>
    <source>
        <strain evidence="1">20211129_DDA</strain>
        <tissue evidence="1">Liver</tissue>
    </source>
</reference>
<accession>A0AAV7WR44</accession>
<evidence type="ECO:0000313" key="1">
    <source>
        <dbReference type="EMBL" id="KAJ1215397.1"/>
    </source>
</evidence>
<sequence>MSGPCGGTGEEADCVWTAPVIGGAVDPADDTGLWESSVVTERPHCCTRAQRGMRVGTGGFSCGPNRSEALRRVAQS</sequence>
<comment type="caution">
    <text evidence="1">The sequence shown here is derived from an EMBL/GenBank/DDBJ whole genome shotgun (WGS) entry which is preliminary data.</text>
</comment>
<protein>
    <submittedName>
        <fullName evidence="1">Uncharacterized protein</fullName>
    </submittedName>
</protein>
<dbReference type="AlphaFoldDB" id="A0AAV7WR44"/>
<keyword evidence="2" id="KW-1185">Reference proteome</keyword>
<name>A0AAV7WR44_PLEWA</name>